<dbReference type="Proteomes" id="UP000323632">
    <property type="component" value="Unassembled WGS sequence"/>
</dbReference>
<dbReference type="AlphaFoldDB" id="A0A5M6CQD6"/>
<name>A0A5M6CQD6_9BACT</name>
<organism evidence="1 2">
    <name type="scientific">Taibaiella lutea</name>
    <dbReference type="NCBI Taxonomy" id="2608001"/>
    <lineage>
        <taxon>Bacteria</taxon>
        <taxon>Pseudomonadati</taxon>
        <taxon>Bacteroidota</taxon>
        <taxon>Chitinophagia</taxon>
        <taxon>Chitinophagales</taxon>
        <taxon>Chitinophagaceae</taxon>
        <taxon>Taibaiella</taxon>
    </lineage>
</organism>
<comment type="caution">
    <text evidence="1">The sequence shown here is derived from an EMBL/GenBank/DDBJ whole genome shotgun (WGS) entry which is preliminary data.</text>
</comment>
<accession>A0A5M6CQD6</accession>
<reference evidence="1 2" key="1">
    <citation type="submission" date="2019-09" db="EMBL/GenBank/DDBJ databases">
        <title>Genome sequence and assembly of Taibaiella sp.</title>
        <authorList>
            <person name="Chhetri G."/>
        </authorList>
    </citation>
    <scope>NUCLEOTIDE SEQUENCE [LARGE SCALE GENOMIC DNA]</scope>
    <source>
        <strain evidence="1 2">KVB11</strain>
    </source>
</reference>
<gene>
    <name evidence="1" type="ORF">F0919_02715</name>
</gene>
<evidence type="ECO:0000313" key="2">
    <source>
        <dbReference type="Proteomes" id="UP000323632"/>
    </source>
</evidence>
<sequence length="220" mass="25439">MRYLAFVSLIFCLAACHKKIYTNRQEVAATKPLTANDFRPVFEKALYRCEVDGKFAIKKFHLSGILYLKTLEDKSTRVVFQSEMGATLFDFGWDEHDSFKVYSIIDQMNKAALIKTLKKDFELILVKHIKKQSEGQYTFDNNPDLFYTKFNLEKGFVYYVTNKKNELTGIENADDKQKVILMDIAAGTALKTLPESIKIKHLKANFTINLKRIIPENVEE</sequence>
<proteinExistence type="predicted"/>
<keyword evidence="2" id="KW-1185">Reference proteome</keyword>
<dbReference type="EMBL" id="VWSH01000001">
    <property type="protein sequence ID" value="KAA5536600.1"/>
    <property type="molecule type" value="Genomic_DNA"/>
</dbReference>
<dbReference type="RefSeq" id="WP_150031177.1">
    <property type="nucleotide sequence ID" value="NZ_VWSH01000001.1"/>
</dbReference>
<evidence type="ECO:0000313" key="1">
    <source>
        <dbReference type="EMBL" id="KAA5536600.1"/>
    </source>
</evidence>
<protein>
    <recommendedName>
        <fullName evidence="3">DUF4292 domain-containing protein</fullName>
    </recommendedName>
</protein>
<evidence type="ECO:0008006" key="3">
    <source>
        <dbReference type="Google" id="ProtNLM"/>
    </source>
</evidence>